<feature type="signal peptide" evidence="1">
    <location>
        <begin position="1"/>
        <end position="22"/>
    </location>
</feature>
<keyword evidence="1" id="KW-0732">Signal</keyword>
<organism evidence="2 3">
    <name type="scientific">Prevotella corporis</name>
    <dbReference type="NCBI Taxonomy" id="28128"/>
    <lineage>
        <taxon>Bacteria</taxon>
        <taxon>Pseudomonadati</taxon>
        <taxon>Bacteroidota</taxon>
        <taxon>Bacteroidia</taxon>
        <taxon>Bacteroidales</taxon>
        <taxon>Prevotellaceae</taxon>
        <taxon>Prevotella</taxon>
    </lineage>
</organism>
<sequence length="162" mass="18502">MKFNKVFLIAFFLLGLAHSVSAKGYKIAKVYMFGFAASFNDSTVYFTDIQSLDVYIEDSRPHFLVNRDDYAYQMKNYLQNSNYSKHPTCVAMFAETEKEAMKKYIKMQAKYTTKAKGRYLVNSIDSAQFSFTTVAPDDNSAALEALEAKKAATGRKQKERKK</sequence>
<accession>A0A133PZ41</accession>
<dbReference type="Proteomes" id="UP000070533">
    <property type="component" value="Unassembled WGS sequence"/>
</dbReference>
<evidence type="ECO:0000313" key="2">
    <source>
        <dbReference type="EMBL" id="KXA35671.1"/>
    </source>
</evidence>
<protein>
    <submittedName>
        <fullName evidence="2">Uncharacterized protein</fullName>
    </submittedName>
</protein>
<comment type="caution">
    <text evidence="2">The sequence shown here is derived from an EMBL/GenBank/DDBJ whole genome shotgun (WGS) entry which is preliminary data.</text>
</comment>
<dbReference type="AlphaFoldDB" id="A0A133PZ41"/>
<gene>
    <name evidence="2" type="ORF">HMPREF3226_01977</name>
</gene>
<proteinExistence type="predicted"/>
<name>A0A133PZ41_9BACT</name>
<reference evidence="3" key="1">
    <citation type="submission" date="2016-01" db="EMBL/GenBank/DDBJ databases">
        <authorList>
            <person name="Mitreva M."/>
            <person name="Pepin K.H."/>
            <person name="Mihindukulasuriya K.A."/>
            <person name="Fulton R."/>
            <person name="Fronick C."/>
            <person name="O'Laughlin M."/>
            <person name="Miner T."/>
            <person name="Herter B."/>
            <person name="Rosa B.A."/>
            <person name="Cordes M."/>
            <person name="Tomlinson C."/>
            <person name="Wollam A."/>
            <person name="Palsikar V.B."/>
            <person name="Mardis E.R."/>
            <person name="Wilson R.K."/>
        </authorList>
    </citation>
    <scope>NUCLEOTIDE SEQUENCE [LARGE SCALE GENOMIC DNA]</scope>
    <source>
        <strain evidence="3">MJR7716</strain>
    </source>
</reference>
<dbReference type="RefSeq" id="WP_060941018.1">
    <property type="nucleotide sequence ID" value="NZ_KQ957296.1"/>
</dbReference>
<dbReference type="PATRIC" id="fig|28128.5.peg.2038"/>
<dbReference type="eggNOG" id="ENOG5033UYK">
    <property type="taxonomic scope" value="Bacteria"/>
</dbReference>
<evidence type="ECO:0000313" key="3">
    <source>
        <dbReference type="Proteomes" id="UP000070533"/>
    </source>
</evidence>
<dbReference type="STRING" id="28128.HMPREF3226_01977"/>
<evidence type="ECO:0000256" key="1">
    <source>
        <dbReference type="SAM" id="SignalP"/>
    </source>
</evidence>
<keyword evidence="3" id="KW-1185">Reference proteome</keyword>
<dbReference type="EMBL" id="LRQG01000179">
    <property type="protein sequence ID" value="KXA35671.1"/>
    <property type="molecule type" value="Genomic_DNA"/>
</dbReference>
<feature type="chain" id="PRO_5007458590" evidence="1">
    <location>
        <begin position="23"/>
        <end position="162"/>
    </location>
</feature>